<evidence type="ECO:0000313" key="1">
    <source>
        <dbReference type="EMBL" id="MFD1398659.1"/>
    </source>
</evidence>
<accession>A0ABW4BDV7</accession>
<protein>
    <submittedName>
        <fullName evidence="1">Uncharacterized protein</fullName>
    </submittedName>
</protein>
<dbReference type="EMBL" id="JBHTOA010000021">
    <property type="protein sequence ID" value="MFD1398659.1"/>
    <property type="molecule type" value="Genomic_DNA"/>
</dbReference>
<proteinExistence type="predicted"/>
<dbReference type="Proteomes" id="UP001597199">
    <property type="component" value="Unassembled WGS sequence"/>
</dbReference>
<gene>
    <name evidence="1" type="ORF">ACFQ41_05010</name>
</gene>
<organism evidence="1 2">
    <name type="scientific">Lacticaseibacillus suilingensis</name>
    <dbReference type="NCBI Taxonomy" id="2799577"/>
    <lineage>
        <taxon>Bacteria</taxon>
        <taxon>Bacillati</taxon>
        <taxon>Bacillota</taxon>
        <taxon>Bacilli</taxon>
        <taxon>Lactobacillales</taxon>
        <taxon>Lactobacillaceae</taxon>
        <taxon>Lacticaseibacillus</taxon>
    </lineage>
</organism>
<name>A0ABW4BDV7_9LACO</name>
<comment type="caution">
    <text evidence="1">The sequence shown here is derived from an EMBL/GenBank/DDBJ whole genome shotgun (WGS) entry which is preliminary data.</text>
</comment>
<evidence type="ECO:0000313" key="2">
    <source>
        <dbReference type="Proteomes" id="UP001597199"/>
    </source>
</evidence>
<keyword evidence="2" id="KW-1185">Reference proteome</keyword>
<dbReference type="RefSeq" id="WP_379890277.1">
    <property type="nucleotide sequence ID" value="NZ_JBHTOA010000021.1"/>
</dbReference>
<sequence length="49" mass="5366">MSKVMGFSVSELNDLSIGQVLDQSVEYVNAHKSGGEKSRKATQADFDNF</sequence>
<reference evidence="2" key="1">
    <citation type="journal article" date="2019" name="Int. J. Syst. Evol. Microbiol.">
        <title>The Global Catalogue of Microorganisms (GCM) 10K type strain sequencing project: providing services to taxonomists for standard genome sequencing and annotation.</title>
        <authorList>
            <consortium name="The Broad Institute Genomics Platform"/>
            <consortium name="The Broad Institute Genome Sequencing Center for Infectious Disease"/>
            <person name="Wu L."/>
            <person name="Ma J."/>
        </authorList>
    </citation>
    <scope>NUCLEOTIDE SEQUENCE [LARGE SCALE GENOMIC DNA]</scope>
    <source>
        <strain evidence="2">CCM 9110</strain>
    </source>
</reference>